<sequence>MDYSRPELVDRLAAGYVAGTLRGPARRRFESLLGGHPAMRRAVTEWQAKLIPLTVSVTPVKPPPQVWKRIEARIGGAPVASAKPARVGFWERLSLWRGIAGVASAAALSLAVLVSSPGPAQPPIVVVLSSTGAAADGSVVPATFVASISGDGRSMVTKPITQVSVQADKALELWAVPPKGAPRSLGLISANGTTIVKKGKVLVDTAALAVSLEPPGGSPTGAPTGPVLWAGKLQI</sequence>
<feature type="domain" description="Anti-sigma K factor RskA C-terminal" evidence="1">
    <location>
        <begin position="103"/>
        <end position="227"/>
    </location>
</feature>
<reference evidence="2 3" key="2">
    <citation type="submission" date="2018-12" db="EMBL/GenBank/DDBJ databases">
        <title>Rhizobacter gummiphilus sp. nov., a rubber-degrading bacterium isolated from the soil of a botanical garden in Japan.</title>
        <authorList>
            <person name="Shunsuke S.S."/>
        </authorList>
    </citation>
    <scope>NUCLEOTIDE SEQUENCE [LARGE SCALE GENOMIC DNA]</scope>
    <source>
        <strain evidence="2 3">S-16</strain>
    </source>
</reference>
<dbReference type="OrthoDB" id="8617430at2"/>
<evidence type="ECO:0000313" key="3">
    <source>
        <dbReference type="Proteomes" id="UP000267464"/>
    </source>
</evidence>
<dbReference type="InterPro" id="IPR051474">
    <property type="entry name" value="Anti-sigma-K/W_factor"/>
</dbReference>
<dbReference type="GO" id="GO:0016989">
    <property type="term" value="F:sigma factor antagonist activity"/>
    <property type="evidence" value="ECO:0007669"/>
    <property type="project" value="TreeGrafter"/>
</dbReference>
<name>A0A3N7IZA0_9BURK</name>
<dbReference type="Proteomes" id="UP000267464">
    <property type="component" value="Unassembled WGS sequence"/>
</dbReference>
<protein>
    <recommendedName>
        <fullName evidence="1">Anti-sigma K factor RskA C-terminal domain-containing protein</fullName>
    </recommendedName>
</protein>
<dbReference type="GO" id="GO:0006417">
    <property type="term" value="P:regulation of translation"/>
    <property type="evidence" value="ECO:0007669"/>
    <property type="project" value="TreeGrafter"/>
</dbReference>
<dbReference type="Pfam" id="PF10099">
    <property type="entry name" value="RskA_C"/>
    <property type="match status" value="1"/>
</dbReference>
<comment type="caution">
    <text evidence="2">The sequence shown here is derived from an EMBL/GenBank/DDBJ whole genome shotgun (WGS) entry which is preliminary data.</text>
</comment>
<evidence type="ECO:0000313" key="2">
    <source>
        <dbReference type="EMBL" id="RQP24042.1"/>
    </source>
</evidence>
<proteinExistence type="predicted"/>
<reference evidence="2 3" key="1">
    <citation type="submission" date="2018-08" db="EMBL/GenBank/DDBJ databases">
        <authorList>
            <person name="Khan S.A."/>
            <person name="Jeon C.O."/>
            <person name="Chun B.H."/>
            <person name="Jeong S.E."/>
        </authorList>
    </citation>
    <scope>NUCLEOTIDE SEQUENCE [LARGE SCALE GENOMIC DNA]</scope>
    <source>
        <strain evidence="2 3">S-16</strain>
    </source>
</reference>
<evidence type="ECO:0000259" key="1">
    <source>
        <dbReference type="Pfam" id="PF10099"/>
    </source>
</evidence>
<dbReference type="PANTHER" id="PTHR37461">
    <property type="entry name" value="ANTI-SIGMA-K FACTOR RSKA"/>
    <property type="match status" value="1"/>
</dbReference>
<gene>
    <name evidence="2" type="ORF">DZC73_11940</name>
</gene>
<dbReference type="PANTHER" id="PTHR37461:SF1">
    <property type="entry name" value="ANTI-SIGMA-K FACTOR RSKA"/>
    <property type="match status" value="1"/>
</dbReference>
<organism evidence="2 3">
    <name type="scientific">Piscinibacter terrae</name>
    <dbReference type="NCBI Taxonomy" id="2496871"/>
    <lineage>
        <taxon>Bacteria</taxon>
        <taxon>Pseudomonadati</taxon>
        <taxon>Pseudomonadota</taxon>
        <taxon>Betaproteobacteria</taxon>
        <taxon>Burkholderiales</taxon>
        <taxon>Sphaerotilaceae</taxon>
        <taxon>Piscinibacter</taxon>
    </lineage>
</organism>
<keyword evidence="3" id="KW-1185">Reference proteome</keyword>
<dbReference type="RefSeq" id="WP_124540487.1">
    <property type="nucleotide sequence ID" value="NZ_QUSW01000003.1"/>
</dbReference>
<dbReference type="AlphaFoldDB" id="A0A3N7IZA0"/>
<accession>A0A3N7IZA0</accession>
<dbReference type="EMBL" id="QUSW01000003">
    <property type="protein sequence ID" value="RQP24042.1"/>
    <property type="molecule type" value="Genomic_DNA"/>
</dbReference>
<dbReference type="GO" id="GO:0005886">
    <property type="term" value="C:plasma membrane"/>
    <property type="evidence" value="ECO:0007669"/>
    <property type="project" value="InterPro"/>
</dbReference>
<dbReference type="InterPro" id="IPR018764">
    <property type="entry name" value="RskA_C"/>
</dbReference>